<dbReference type="AlphaFoldDB" id="A0A9X2S9F3"/>
<dbReference type="GO" id="GO:0008999">
    <property type="term" value="F:protein-N-terminal-alanine acetyltransferase activity"/>
    <property type="evidence" value="ECO:0007669"/>
    <property type="project" value="TreeGrafter"/>
</dbReference>
<dbReference type="RefSeq" id="WP_257443805.1">
    <property type="nucleotide sequence ID" value="NZ_JANIPJ010000003.1"/>
</dbReference>
<dbReference type="Pfam" id="PF13302">
    <property type="entry name" value="Acetyltransf_3"/>
    <property type="match status" value="1"/>
</dbReference>
<dbReference type="PROSITE" id="PS51186">
    <property type="entry name" value="GNAT"/>
    <property type="match status" value="1"/>
</dbReference>
<sequence>MSPHFPILRTDRLILRPFRKEDARDMLHYLSDPEVMKHYGMAPFSAEEEACEEVDWYDSLLEKGTGIRWALTLGEDAPVIGSCGYHQLDRRHNRAELGYELAREHWGRGLMSEALRAILAYGYGELGLNRIQALVEPANAASTAMLRKLGFREEGVLAEYEYTLGKYDDLSMFALLKRDFQ</sequence>
<evidence type="ECO:0000259" key="1">
    <source>
        <dbReference type="PROSITE" id="PS51186"/>
    </source>
</evidence>
<dbReference type="EMBL" id="JANIPJ010000003">
    <property type="protein sequence ID" value="MCR2803483.1"/>
    <property type="molecule type" value="Genomic_DNA"/>
</dbReference>
<reference evidence="2" key="1">
    <citation type="submission" date="2022-08" db="EMBL/GenBank/DDBJ databases">
        <title>The genomic sequence of strain Paenibacillus sp. SCIV0701.</title>
        <authorList>
            <person name="Zhao H."/>
        </authorList>
    </citation>
    <scope>NUCLEOTIDE SEQUENCE</scope>
    <source>
        <strain evidence="2">SCIV0701</strain>
    </source>
</reference>
<feature type="domain" description="N-acetyltransferase" evidence="1">
    <location>
        <begin position="13"/>
        <end position="177"/>
    </location>
</feature>
<dbReference type="GO" id="GO:0005737">
    <property type="term" value="C:cytoplasm"/>
    <property type="evidence" value="ECO:0007669"/>
    <property type="project" value="TreeGrafter"/>
</dbReference>
<organism evidence="2 3">
    <name type="scientific">Paenibacillus soyae</name>
    <dbReference type="NCBI Taxonomy" id="2969249"/>
    <lineage>
        <taxon>Bacteria</taxon>
        <taxon>Bacillati</taxon>
        <taxon>Bacillota</taxon>
        <taxon>Bacilli</taxon>
        <taxon>Bacillales</taxon>
        <taxon>Paenibacillaceae</taxon>
        <taxon>Paenibacillus</taxon>
    </lineage>
</organism>
<dbReference type="SUPFAM" id="SSF55729">
    <property type="entry name" value="Acyl-CoA N-acyltransferases (Nat)"/>
    <property type="match status" value="1"/>
</dbReference>
<dbReference type="Gene3D" id="3.40.630.30">
    <property type="match status" value="1"/>
</dbReference>
<evidence type="ECO:0000313" key="2">
    <source>
        <dbReference type="EMBL" id="MCR2803483.1"/>
    </source>
</evidence>
<comment type="caution">
    <text evidence="2">The sequence shown here is derived from an EMBL/GenBank/DDBJ whole genome shotgun (WGS) entry which is preliminary data.</text>
</comment>
<protein>
    <submittedName>
        <fullName evidence="2">GNAT family N-acetyltransferase</fullName>
    </submittedName>
</protein>
<evidence type="ECO:0000313" key="3">
    <source>
        <dbReference type="Proteomes" id="UP001141950"/>
    </source>
</evidence>
<dbReference type="PANTHER" id="PTHR43792">
    <property type="entry name" value="GNAT FAMILY, PUTATIVE (AFU_ORTHOLOGUE AFUA_3G00765)-RELATED-RELATED"/>
    <property type="match status" value="1"/>
</dbReference>
<dbReference type="InterPro" id="IPR051531">
    <property type="entry name" value="N-acetyltransferase"/>
</dbReference>
<dbReference type="InterPro" id="IPR016181">
    <property type="entry name" value="Acyl_CoA_acyltransferase"/>
</dbReference>
<proteinExistence type="predicted"/>
<keyword evidence="3" id="KW-1185">Reference proteome</keyword>
<accession>A0A9X2S9F3</accession>
<dbReference type="InterPro" id="IPR000182">
    <property type="entry name" value="GNAT_dom"/>
</dbReference>
<name>A0A9X2S9F3_9BACL</name>
<gene>
    <name evidence="2" type="ORF">NQZ67_06250</name>
</gene>
<dbReference type="Proteomes" id="UP001141950">
    <property type="component" value="Unassembled WGS sequence"/>
</dbReference>
<dbReference type="PANTHER" id="PTHR43792:SF9">
    <property type="entry name" value="RIBOSOMAL-PROTEIN-ALANINE ACETYLTRANSFERASE"/>
    <property type="match status" value="1"/>
</dbReference>